<dbReference type="Proteomes" id="UP000234857">
    <property type="component" value="Unassembled WGS sequence"/>
</dbReference>
<proteinExistence type="predicted"/>
<name>A0A2N5ZMQ0_MUIH1</name>
<gene>
    <name evidence="1" type="ORF">C0601_00575</name>
</gene>
<protein>
    <submittedName>
        <fullName evidence="1">Asparagine synthetase B</fullName>
    </submittedName>
</protein>
<accession>A0A2N5ZMQ0</accession>
<organism evidence="1 2">
    <name type="scientific">Muiribacterium halophilum</name>
    <dbReference type="NCBI Taxonomy" id="2053465"/>
    <lineage>
        <taxon>Bacteria</taxon>
        <taxon>Candidatus Muiribacteriota</taxon>
        <taxon>Candidatus Muiribacteriia</taxon>
        <taxon>Candidatus Muiribacteriales</taxon>
        <taxon>Candidatus Muiribacteriaceae</taxon>
        <taxon>Candidatus Muiribacterium</taxon>
    </lineage>
</organism>
<evidence type="ECO:0000313" key="2">
    <source>
        <dbReference type="Proteomes" id="UP000234857"/>
    </source>
</evidence>
<evidence type="ECO:0000313" key="1">
    <source>
        <dbReference type="EMBL" id="PLX19946.1"/>
    </source>
</evidence>
<reference evidence="1 2" key="1">
    <citation type="submission" date="2017-11" db="EMBL/GenBank/DDBJ databases">
        <title>Genome-resolved metagenomics identifies genetic mobility, metabolic interactions, and unexpected diversity in perchlorate-reducing communities.</title>
        <authorList>
            <person name="Barnum T.P."/>
            <person name="Figueroa I.A."/>
            <person name="Carlstrom C.I."/>
            <person name="Lucas L.N."/>
            <person name="Engelbrektson A.L."/>
            <person name="Coates J.D."/>
        </authorList>
    </citation>
    <scope>NUCLEOTIDE SEQUENCE [LARGE SCALE GENOMIC DNA]</scope>
    <source>
        <strain evidence="1">BM706</strain>
    </source>
</reference>
<comment type="caution">
    <text evidence="1">The sequence shown here is derived from an EMBL/GenBank/DDBJ whole genome shotgun (WGS) entry which is preliminary data.</text>
</comment>
<dbReference type="AlphaFoldDB" id="A0A2N5ZMQ0"/>
<dbReference type="EMBL" id="PKTG01000013">
    <property type="protein sequence ID" value="PLX19946.1"/>
    <property type="molecule type" value="Genomic_DNA"/>
</dbReference>
<sequence length="413" mass="46921">MRYIIFFILILNTAVYSLTWFIPMDDTQKDHLKAYGAVYKCVENGYTVNWLLNYRGGSFQIEGDQGVSVIFNKMGVSIKDISPKEAANIKSVMEESNTDKVLIEKATKIAVYTPDTANPWDDAVTLALEYADIPYDKIYDEEILAGALKKYDWLHLHHEDFTGQLGKFYAAYSNADWYLEKFKVEKNRAIKMGFKDIPSLKKAVALKIREYVQDGGFLFAMCAATDTLDIALSAINTDIVAPEIDGSSIDPDYKSKIDYSNCFAFKDFTVNINPYIYEFSDIDIEVKSTAIDTIRTFKLFEFSARFDRTATILTQDHRRIISDFLGQTTAFKKKTLKEDVLVLGYTDKDIVKYIHGIRGKGTFTFLGGHDPEDYAHLVGEAPTDLSLYKNSPGYRLILNNVLFPAVKKKKLKT</sequence>